<accession>A0A1J5SST7</accession>
<dbReference type="SMART" id="SM00387">
    <property type="entry name" value="HATPase_c"/>
    <property type="match status" value="1"/>
</dbReference>
<evidence type="ECO:0000256" key="8">
    <source>
        <dbReference type="ARBA" id="ARBA00022989"/>
    </source>
</evidence>
<comment type="subcellular location">
    <subcellularLocation>
        <location evidence="2">Membrane</location>
    </subcellularLocation>
</comment>
<feature type="domain" description="HAMP" evidence="13">
    <location>
        <begin position="183"/>
        <end position="235"/>
    </location>
</feature>
<evidence type="ECO:0000259" key="13">
    <source>
        <dbReference type="PROSITE" id="PS50885"/>
    </source>
</evidence>
<dbReference type="EC" id="2.7.13.3" evidence="3"/>
<feature type="transmembrane region" description="Helical" evidence="11">
    <location>
        <begin position="12"/>
        <end position="34"/>
    </location>
</feature>
<keyword evidence="8 11" id="KW-1133">Transmembrane helix</keyword>
<dbReference type="PROSITE" id="PS50885">
    <property type="entry name" value="HAMP"/>
    <property type="match status" value="1"/>
</dbReference>
<keyword evidence="10 11" id="KW-0472">Membrane</keyword>
<dbReference type="InterPro" id="IPR036890">
    <property type="entry name" value="HATPase_C_sf"/>
</dbReference>
<gene>
    <name evidence="14" type="primary">rssA_5</name>
    <name evidence="14" type="ORF">GALL_106720</name>
</gene>
<comment type="caution">
    <text evidence="14">The sequence shown here is derived from an EMBL/GenBank/DDBJ whole genome shotgun (WGS) entry which is preliminary data.</text>
</comment>
<dbReference type="Gene3D" id="1.10.287.130">
    <property type="match status" value="1"/>
</dbReference>
<evidence type="ECO:0000256" key="9">
    <source>
        <dbReference type="ARBA" id="ARBA00023012"/>
    </source>
</evidence>
<dbReference type="SMART" id="SM00388">
    <property type="entry name" value="HisKA"/>
    <property type="match status" value="1"/>
</dbReference>
<evidence type="ECO:0000256" key="10">
    <source>
        <dbReference type="ARBA" id="ARBA00023136"/>
    </source>
</evidence>
<proteinExistence type="predicted"/>
<dbReference type="Pfam" id="PF08521">
    <property type="entry name" value="2CSK_N"/>
    <property type="match status" value="1"/>
</dbReference>
<dbReference type="EMBL" id="MLJW01000039">
    <property type="protein sequence ID" value="OIR07085.1"/>
    <property type="molecule type" value="Genomic_DNA"/>
</dbReference>
<dbReference type="PANTHER" id="PTHR45436">
    <property type="entry name" value="SENSOR HISTIDINE KINASE YKOH"/>
    <property type="match status" value="1"/>
</dbReference>
<dbReference type="InterPro" id="IPR003594">
    <property type="entry name" value="HATPase_dom"/>
</dbReference>
<comment type="catalytic activity">
    <reaction evidence="1">
        <text>ATP + protein L-histidine = ADP + protein N-phospho-L-histidine.</text>
        <dbReference type="EC" id="2.7.13.3"/>
    </reaction>
</comment>
<dbReference type="Pfam" id="PF02518">
    <property type="entry name" value="HATPase_c"/>
    <property type="match status" value="1"/>
</dbReference>
<sequence length="461" mass="50432">MSQTSLSDDLLLRLLVPMFGVLLVTGALSFVLALRFDRVIYDRYLLETARDVAHQVRVVDGRPAIALPRAAVEMLEWDGEDRIHYQVYSRRLGIIAGDPNLPKPAFGERAALPVFDDETLLGEEVRAVSLPVVGLAVDDQVTVRVAETRHERVRTAGNIATAVLLPQLLLIALAVLAIWGGVKAGLAPLERLARAVDARARDDPTPLPIEGVPREAKPLIAAFNGLLARLGFVLVAQQRFIADAAHQLRTPLAALKVQLERARRERDPALHEEALQQLAEAVERSARLSNQLLLLARAEPEVSKGHFARVDLRRLAFDAGSRWVPRALQCGRDLGFAGTENPVWVEGDALLLSELIDNLIDNAINYGGRRITLRVDGGEASPLLSVEDNGPGIPAQERQRVFERFHRIPGSAGNGSGLGLAIVREIARNHQARLFLETPDDGGVRILLLFPMPTPASRSRA</sequence>
<evidence type="ECO:0000256" key="3">
    <source>
        <dbReference type="ARBA" id="ARBA00012438"/>
    </source>
</evidence>
<keyword evidence="4" id="KW-0597">Phosphoprotein</keyword>
<evidence type="ECO:0000256" key="4">
    <source>
        <dbReference type="ARBA" id="ARBA00022553"/>
    </source>
</evidence>
<dbReference type="Gene3D" id="3.30.565.10">
    <property type="entry name" value="Histidine kinase-like ATPase, C-terminal domain"/>
    <property type="match status" value="1"/>
</dbReference>
<dbReference type="GO" id="GO:0005886">
    <property type="term" value="C:plasma membrane"/>
    <property type="evidence" value="ECO:0007669"/>
    <property type="project" value="TreeGrafter"/>
</dbReference>
<reference evidence="14" key="1">
    <citation type="submission" date="2016-10" db="EMBL/GenBank/DDBJ databases">
        <title>Sequence of Gallionella enrichment culture.</title>
        <authorList>
            <person name="Poehlein A."/>
            <person name="Muehling M."/>
            <person name="Daniel R."/>
        </authorList>
    </citation>
    <scope>NUCLEOTIDE SEQUENCE</scope>
</reference>
<dbReference type="SUPFAM" id="SSF47384">
    <property type="entry name" value="Homodimeric domain of signal transducing histidine kinase"/>
    <property type="match status" value="1"/>
</dbReference>
<dbReference type="InterPro" id="IPR004358">
    <property type="entry name" value="Sig_transdc_His_kin-like_C"/>
</dbReference>
<evidence type="ECO:0000256" key="1">
    <source>
        <dbReference type="ARBA" id="ARBA00000085"/>
    </source>
</evidence>
<keyword evidence="9" id="KW-0902">Two-component regulatory system</keyword>
<evidence type="ECO:0000313" key="14">
    <source>
        <dbReference type="EMBL" id="OIR07085.1"/>
    </source>
</evidence>
<dbReference type="InterPro" id="IPR005467">
    <property type="entry name" value="His_kinase_dom"/>
</dbReference>
<dbReference type="Pfam" id="PF00512">
    <property type="entry name" value="HisKA"/>
    <property type="match status" value="1"/>
</dbReference>
<evidence type="ECO:0000256" key="5">
    <source>
        <dbReference type="ARBA" id="ARBA00022679"/>
    </source>
</evidence>
<dbReference type="SUPFAM" id="SSF55874">
    <property type="entry name" value="ATPase domain of HSP90 chaperone/DNA topoisomerase II/histidine kinase"/>
    <property type="match status" value="1"/>
</dbReference>
<dbReference type="PROSITE" id="PS50109">
    <property type="entry name" value="HIS_KIN"/>
    <property type="match status" value="1"/>
</dbReference>
<evidence type="ECO:0000256" key="6">
    <source>
        <dbReference type="ARBA" id="ARBA00022692"/>
    </source>
</evidence>
<name>A0A1J5SST7_9ZZZZ</name>
<dbReference type="PRINTS" id="PR00344">
    <property type="entry name" value="BCTRLSENSOR"/>
</dbReference>
<dbReference type="AlphaFoldDB" id="A0A1J5SST7"/>
<feature type="transmembrane region" description="Helical" evidence="11">
    <location>
        <begin position="159"/>
        <end position="182"/>
    </location>
</feature>
<feature type="domain" description="Histidine kinase" evidence="12">
    <location>
        <begin position="243"/>
        <end position="454"/>
    </location>
</feature>
<dbReference type="CDD" id="cd00082">
    <property type="entry name" value="HisKA"/>
    <property type="match status" value="1"/>
</dbReference>
<dbReference type="InterPro" id="IPR036097">
    <property type="entry name" value="HisK_dim/P_sf"/>
</dbReference>
<organism evidence="14">
    <name type="scientific">mine drainage metagenome</name>
    <dbReference type="NCBI Taxonomy" id="410659"/>
    <lineage>
        <taxon>unclassified sequences</taxon>
        <taxon>metagenomes</taxon>
        <taxon>ecological metagenomes</taxon>
    </lineage>
</organism>
<evidence type="ECO:0000259" key="12">
    <source>
        <dbReference type="PROSITE" id="PS50109"/>
    </source>
</evidence>
<keyword evidence="5 14" id="KW-0808">Transferase</keyword>
<dbReference type="GO" id="GO:0000155">
    <property type="term" value="F:phosphorelay sensor kinase activity"/>
    <property type="evidence" value="ECO:0007669"/>
    <property type="project" value="InterPro"/>
</dbReference>
<evidence type="ECO:0000256" key="7">
    <source>
        <dbReference type="ARBA" id="ARBA00022777"/>
    </source>
</evidence>
<keyword evidence="7" id="KW-0418">Kinase</keyword>
<protein>
    <recommendedName>
        <fullName evidence="3">histidine kinase</fullName>
        <ecNumber evidence="3">2.7.13.3</ecNumber>
    </recommendedName>
</protein>
<keyword evidence="6 11" id="KW-0812">Transmembrane</keyword>
<dbReference type="InterPro" id="IPR003661">
    <property type="entry name" value="HisK_dim/P_dom"/>
</dbReference>
<dbReference type="InterPro" id="IPR003660">
    <property type="entry name" value="HAMP_dom"/>
</dbReference>
<evidence type="ECO:0000256" key="11">
    <source>
        <dbReference type="SAM" id="Phobius"/>
    </source>
</evidence>
<evidence type="ECO:0000256" key="2">
    <source>
        <dbReference type="ARBA" id="ARBA00004370"/>
    </source>
</evidence>
<dbReference type="PANTHER" id="PTHR45436:SF1">
    <property type="entry name" value="SENSOR PROTEIN QSEC"/>
    <property type="match status" value="1"/>
</dbReference>
<dbReference type="InterPro" id="IPR013727">
    <property type="entry name" value="2CSK_N"/>
</dbReference>
<dbReference type="InterPro" id="IPR050428">
    <property type="entry name" value="TCS_sensor_his_kinase"/>
</dbReference>